<keyword evidence="3" id="KW-1185">Reference proteome</keyword>
<feature type="domain" description="Cytochrome b5 heme-binding" evidence="1">
    <location>
        <begin position="20"/>
        <end position="116"/>
    </location>
</feature>
<gene>
    <name evidence="2" type="ORF">CCMP2556_LOCUS1419</name>
</gene>
<evidence type="ECO:0000313" key="2">
    <source>
        <dbReference type="EMBL" id="CAK8988837.1"/>
    </source>
</evidence>
<reference evidence="2 3" key="1">
    <citation type="submission" date="2024-02" db="EMBL/GenBank/DDBJ databases">
        <authorList>
            <person name="Chen Y."/>
            <person name="Shah S."/>
            <person name="Dougan E. K."/>
            <person name="Thang M."/>
            <person name="Chan C."/>
        </authorList>
    </citation>
    <scope>NUCLEOTIDE SEQUENCE [LARGE SCALE GENOMIC DNA]</scope>
</reference>
<dbReference type="InterPro" id="IPR001199">
    <property type="entry name" value="Cyt_B5-like_heme/steroid-bd"/>
</dbReference>
<proteinExistence type="predicted"/>
<dbReference type="EMBL" id="CAXAMN010000470">
    <property type="protein sequence ID" value="CAK8988837.1"/>
    <property type="molecule type" value="Genomic_DNA"/>
</dbReference>
<dbReference type="Pfam" id="PF00173">
    <property type="entry name" value="Cyt-b5"/>
    <property type="match status" value="1"/>
</dbReference>
<organism evidence="2 3">
    <name type="scientific">Durusdinium trenchii</name>
    <dbReference type="NCBI Taxonomy" id="1381693"/>
    <lineage>
        <taxon>Eukaryota</taxon>
        <taxon>Sar</taxon>
        <taxon>Alveolata</taxon>
        <taxon>Dinophyceae</taxon>
        <taxon>Suessiales</taxon>
        <taxon>Symbiodiniaceae</taxon>
        <taxon>Durusdinium</taxon>
    </lineage>
</organism>
<name>A0ABP0HFQ6_9DINO</name>
<evidence type="ECO:0000259" key="1">
    <source>
        <dbReference type="PROSITE" id="PS50255"/>
    </source>
</evidence>
<accession>A0ABP0HFQ6</accession>
<sequence length="126" mass="14506">MFSWLRDEWVPWPWSRRMRGRVITRDELWQHRWRICPKGVGQNCWVSIRGLVLQLPAEPLLIGWRPSLIGWRLFARHPGGTEVLRQATGGDATEAFGSHSAYARAWADRYVIGHPVSIGSSIESML</sequence>
<protein>
    <recommendedName>
        <fullName evidence="1">Cytochrome b5 heme-binding domain-containing protein</fullName>
    </recommendedName>
</protein>
<evidence type="ECO:0000313" key="3">
    <source>
        <dbReference type="Proteomes" id="UP001642484"/>
    </source>
</evidence>
<dbReference type="Proteomes" id="UP001642484">
    <property type="component" value="Unassembled WGS sequence"/>
</dbReference>
<dbReference type="InterPro" id="IPR036400">
    <property type="entry name" value="Cyt_B5-like_heme/steroid_sf"/>
</dbReference>
<dbReference type="Gene3D" id="3.10.120.10">
    <property type="entry name" value="Cytochrome b5-like heme/steroid binding domain"/>
    <property type="match status" value="1"/>
</dbReference>
<comment type="caution">
    <text evidence="2">The sequence shown here is derived from an EMBL/GenBank/DDBJ whole genome shotgun (WGS) entry which is preliminary data.</text>
</comment>
<dbReference type="PROSITE" id="PS50255">
    <property type="entry name" value="CYTOCHROME_B5_2"/>
    <property type="match status" value="1"/>
</dbReference>
<dbReference type="SUPFAM" id="SSF55856">
    <property type="entry name" value="Cytochrome b5-like heme/steroid binding domain"/>
    <property type="match status" value="1"/>
</dbReference>